<feature type="region of interest" description="Disordered" evidence="1">
    <location>
        <begin position="1008"/>
        <end position="1047"/>
    </location>
</feature>
<feature type="compositionally biased region" description="Basic and acidic residues" evidence="1">
    <location>
        <begin position="38"/>
        <end position="94"/>
    </location>
</feature>
<name>A0A7J6P9I8_PEROL</name>
<feature type="transmembrane region" description="Helical" evidence="2">
    <location>
        <begin position="282"/>
        <end position="304"/>
    </location>
</feature>
<feature type="transmembrane region" description="Helical" evidence="2">
    <location>
        <begin position="558"/>
        <end position="583"/>
    </location>
</feature>
<feature type="region of interest" description="Disordered" evidence="1">
    <location>
        <begin position="1"/>
        <end position="114"/>
    </location>
</feature>
<feature type="compositionally biased region" description="Polar residues" evidence="1">
    <location>
        <begin position="1079"/>
        <end position="1091"/>
    </location>
</feature>
<feature type="transmembrane region" description="Helical" evidence="2">
    <location>
        <begin position="770"/>
        <end position="791"/>
    </location>
</feature>
<evidence type="ECO:0000256" key="1">
    <source>
        <dbReference type="SAM" id="MobiDB-lite"/>
    </source>
</evidence>
<reference evidence="3 4" key="1">
    <citation type="submission" date="2020-04" db="EMBL/GenBank/DDBJ databases">
        <title>Perkinsus olseni comparative genomics.</title>
        <authorList>
            <person name="Bogema D.R."/>
        </authorList>
    </citation>
    <scope>NUCLEOTIDE SEQUENCE [LARGE SCALE GENOMIC DNA]</scope>
    <source>
        <strain evidence="3 4">ATCC PRA-207</strain>
    </source>
</reference>
<keyword evidence="2" id="KW-0812">Transmembrane</keyword>
<gene>
    <name evidence="3" type="ORF">FOZ63_004879</name>
</gene>
<keyword evidence="2" id="KW-0472">Membrane</keyword>
<feature type="transmembrane region" description="Helical" evidence="2">
    <location>
        <begin position="252"/>
        <end position="270"/>
    </location>
</feature>
<evidence type="ECO:0000313" key="4">
    <source>
        <dbReference type="Proteomes" id="UP000553632"/>
    </source>
</evidence>
<keyword evidence="2" id="KW-1133">Transmembrane helix</keyword>
<accession>A0A7J6P9I8</accession>
<dbReference type="Proteomes" id="UP000553632">
    <property type="component" value="Unassembled WGS sequence"/>
</dbReference>
<feature type="transmembrane region" description="Helical" evidence="2">
    <location>
        <begin position="415"/>
        <end position="434"/>
    </location>
</feature>
<keyword evidence="4" id="KW-1185">Reference proteome</keyword>
<feature type="transmembrane region" description="Helical" evidence="2">
    <location>
        <begin position="876"/>
        <end position="895"/>
    </location>
</feature>
<feature type="transmembrane region" description="Helical" evidence="2">
    <location>
        <begin position="797"/>
        <end position="826"/>
    </location>
</feature>
<feature type="transmembrane region" description="Helical" evidence="2">
    <location>
        <begin position="496"/>
        <end position="515"/>
    </location>
</feature>
<dbReference type="PANTHER" id="PTHR40429:SF1">
    <property type="entry name" value="FLAGELLAR ASSOCIATED PROTEIN"/>
    <property type="match status" value="1"/>
</dbReference>
<feature type="transmembrane region" description="Helical" evidence="2">
    <location>
        <begin position="197"/>
        <end position="214"/>
    </location>
</feature>
<feature type="transmembrane region" description="Helical" evidence="2">
    <location>
        <begin position="372"/>
        <end position="394"/>
    </location>
</feature>
<evidence type="ECO:0000256" key="2">
    <source>
        <dbReference type="SAM" id="Phobius"/>
    </source>
</evidence>
<comment type="caution">
    <text evidence="3">The sequence shown here is derived from an EMBL/GenBank/DDBJ whole genome shotgun (WGS) entry which is preliminary data.</text>
</comment>
<proteinExistence type="predicted"/>
<organism evidence="3 4">
    <name type="scientific">Perkinsus olseni</name>
    <name type="common">Perkinsus atlanticus</name>
    <dbReference type="NCBI Taxonomy" id="32597"/>
    <lineage>
        <taxon>Eukaryota</taxon>
        <taxon>Sar</taxon>
        <taxon>Alveolata</taxon>
        <taxon>Perkinsozoa</taxon>
        <taxon>Perkinsea</taxon>
        <taxon>Perkinsida</taxon>
        <taxon>Perkinsidae</taxon>
        <taxon>Perkinsus</taxon>
    </lineage>
</organism>
<dbReference type="EMBL" id="JABANO010039446">
    <property type="protein sequence ID" value="KAF4692788.1"/>
    <property type="molecule type" value="Genomic_DNA"/>
</dbReference>
<feature type="transmembrane region" description="Helical" evidence="2">
    <location>
        <begin position="159"/>
        <end position="185"/>
    </location>
</feature>
<feature type="compositionally biased region" description="Polar residues" evidence="1">
    <location>
        <begin position="1031"/>
        <end position="1040"/>
    </location>
</feature>
<feature type="transmembrane region" description="Helical" evidence="2">
    <location>
        <begin position="446"/>
        <end position="465"/>
    </location>
</feature>
<sequence>MAEGPGSVEEASRGTEGSQRSIGEPGRSIGAPSGSIREPMRWSVEETRRSIEERRGESEGPRRSTEATRKSMEEPRDRTEEPREGFEPRKSMEEAREEDDSDKFYEGGVDDLPEVPAVINSTGQITMVEMPDRAPPSPQKSRSAPHEEIDLVSEVDPSALWAILMALVLPSAIVCLLFSDIGFGVDIYNGLHEFEDLSNLSVSGLAGLCVLLFLCDVQRWHVWPKLVGGTAGWALFVASGLLRGTAYPQGPLIVGLLHVPILLALIRYLLCIRVYSGVFYRTIYYLSLVLGFLILAAWVSWIAIEAWDGQHFWDEEERERISLELDDLHKGLRVDYRLHCVRAAAGEGSLSDDPKENERLYDECSTTLTTAYIIYVAPMIVAFTLIILAIFCKLRASNDSSSRTEALSHSHETEASLKTFVVFTSLLVMCFWIASSIAGSSSSMSGAVMGFAGAGSLVLFIWAFMSFGKARLLEVAHKSPLVASLLDMASSDWARAFFICMANVGLLIAVLLDFLRQCVRSLWWTERPLEERGMVSHSMRAFLERIRGWHWGSVLKKICLLCLLYYCLWVGVAKVTYVFLSWLNERLETMSLAAVVGIIYIIGIIMFLLPPVPGAQKFCFGTFAPVAEKILPVVAKQSLRLSRSSFDVRRDLQVPVYVTAGIVISARSYCNDEGDESCIGFWQGTVLAVIIGYILKLNAVVMQQKIIGEQLGKSIRIQKFVGVDKAGIRAIEKILKVPGYSMPKVAILCGGPDWPTSVLTGIMKLSVFQMVLGTMPCIFLIIPCVLSGALLNRTGEGAVWGALASTVLAVAGLIQAAAMVFAAYILQDTLQKHHDELTAYRPEHEAVAELTRQEAMRNATMSRLTEWAALPTLSKINLLLAASSLLMSCVLAGFFSTSCFRPFELTDRISEDFSEGGLDGSVWNLLKPAGWLSLGLFAAGWALLEVHNAWVSYVVKKEMKRLIDLGHNPRDYTVAGERRRRESDASIERRLERSSSVQYRMEVFKEASKMAEPDDEPGPGEYGPLPGSGVGQQQLSQHANPPTARVFGRNTRSWSQMWISKHHLGELVGKDTPGAGTYEPSTTSESVNGKKNSVRFGGARRRTELGYPNDSPGPAYDVRGCIAAEVCNTGSALRRAERYVLDELERAMRANNVGPGDYDILTPGSKLDESFGRSFGVSHRAYDKTCSPGFEKELIGRTSPGPGFMTIDFAKDAKLHGFARSLRPPLHGGGTRVSAPGPGTYGVQEAINMGRLACFESSRRNPPTISFGNPSRKPRIDFKALRIRDEGLRFRVSPGDVALFTVRASPLRKHVNVLVLTAVVELLENCCVSQSAYPA</sequence>
<feature type="transmembrane region" description="Helical" evidence="2">
    <location>
        <begin position="589"/>
        <end position="609"/>
    </location>
</feature>
<dbReference type="PANTHER" id="PTHR40429">
    <property type="entry name" value="FLAGELLAR ASSOCIATED PROTEIN"/>
    <property type="match status" value="1"/>
</dbReference>
<feature type="region of interest" description="Disordered" evidence="1">
    <location>
        <begin position="1068"/>
        <end position="1111"/>
    </location>
</feature>
<evidence type="ECO:0000313" key="3">
    <source>
        <dbReference type="EMBL" id="KAF4692788.1"/>
    </source>
</evidence>
<protein>
    <submittedName>
        <fullName evidence="3">Uncharacterized protein</fullName>
    </submittedName>
</protein>
<feature type="transmembrane region" description="Helical" evidence="2">
    <location>
        <begin position="226"/>
        <end position="246"/>
    </location>
</feature>